<name>A0A8S0ZXV8_ARCPL</name>
<proteinExistence type="predicted"/>
<dbReference type="EMBL" id="CADEBC010000501">
    <property type="protein sequence ID" value="CAB3239008.1"/>
    <property type="molecule type" value="Genomic_DNA"/>
</dbReference>
<evidence type="ECO:0000313" key="1">
    <source>
        <dbReference type="EMBL" id="CAB3239008.1"/>
    </source>
</evidence>
<accession>A0A8S0ZXV8</accession>
<keyword evidence="2" id="KW-1185">Reference proteome</keyword>
<gene>
    <name evidence="1" type="ORF">APLA_LOCUS7638</name>
</gene>
<comment type="caution">
    <text evidence="1">The sequence shown here is derived from an EMBL/GenBank/DDBJ whole genome shotgun (WGS) entry which is preliminary data.</text>
</comment>
<protein>
    <submittedName>
        <fullName evidence="1">Uncharacterized protein</fullName>
    </submittedName>
</protein>
<dbReference type="Proteomes" id="UP000494106">
    <property type="component" value="Unassembled WGS sequence"/>
</dbReference>
<evidence type="ECO:0000313" key="2">
    <source>
        <dbReference type="Proteomes" id="UP000494106"/>
    </source>
</evidence>
<sequence>MRCQPCRGTRRVATTDAQDEQRGIAALSGSLQSSIDGPCRHVLSRTATAYQRQNKPIHQINHSFVLKEMFLNESPE</sequence>
<reference evidence="1 2" key="1">
    <citation type="submission" date="2020-04" db="EMBL/GenBank/DDBJ databases">
        <authorList>
            <person name="Wallbank WR R."/>
            <person name="Pardo Diaz C."/>
            <person name="Kozak K."/>
            <person name="Martin S."/>
            <person name="Jiggins C."/>
            <person name="Moest M."/>
            <person name="Warren A I."/>
            <person name="Byers J.R.P. K."/>
            <person name="Montejo-Kovacevich G."/>
            <person name="Yen C E."/>
        </authorList>
    </citation>
    <scope>NUCLEOTIDE SEQUENCE [LARGE SCALE GENOMIC DNA]</scope>
</reference>
<dbReference type="AlphaFoldDB" id="A0A8S0ZXV8"/>
<organism evidence="1 2">
    <name type="scientific">Arctia plantaginis</name>
    <name type="common">Wood tiger moth</name>
    <name type="synonym">Phalaena plantaginis</name>
    <dbReference type="NCBI Taxonomy" id="874455"/>
    <lineage>
        <taxon>Eukaryota</taxon>
        <taxon>Metazoa</taxon>
        <taxon>Ecdysozoa</taxon>
        <taxon>Arthropoda</taxon>
        <taxon>Hexapoda</taxon>
        <taxon>Insecta</taxon>
        <taxon>Pterygota</taxon>
        <taxon>Neoptera</taxon>
        <taxon>Endopterygota</taxon>
        <taxon>Lepidoptera</taxon>
        <taxon>Glossata</taxon>
        <taxon>Ditrysia</taxon>
        <taxon>Noctuoidea</taxon>
        <taxon>Erebidae</taxon>
        <taxon>Arctiinae</taxon>
        <taxon>Arctia</taxon>
    </lineage>
</organism>